<keyword evidence="6" id="KW-0472">Membrane</keyword>
<evidence type="ECO:0000256" key="2">
    <source>
        <dbReference type="ARBA" id="ARBA00007843"/>
    </source>
</evidence>
<dbReference type="SUPFAM" id="SSF82153">
    <property type="entry name" value="FAS1 domain"/>
    <property type="match status" value="2"/>
</dbReference>
<comment type="similarity">
    <text evidence="2">Belongs to the fasciclin-like AGP family.</text>
</comment>
<name>A0A2Z5U8I4_9ASTE</name>
<dbReference type="Gene3D" id="2.30.180.10">
    <property type="entry name" value="FAS1 domain"/>
    <property type="match status" value="1"/>
</dbReference>
<dbReference type="GO" id="GO:0098552">
    <property type="term" value="C:side of membrane"/>
    <property type="evidence" value="ECO:0007669"/>
    <property type="project" value="UniProtKB-KW"/>
</dbReference>
<proteinExistence type="evidence at transcript level"/>
<evidence type="ECO:0000256" key="4">
    <source>
        <dbReference type="ARBA" id="ARBA00022622"/>
    </source>
</evidence>
<dbReference type="InterPro" id="IPR036378">
    <property type="entry name" value="FAS1_dom_sf"/>
</dbReference>
<dbReference type="FunFam" id="2.30.180.10:FF:000013">
    <property type="entry name" value="Fasciclin-like arabinogalactan protein 4"/>
    <property type="match status" value="1"/>
</dbReference>
<dbReference type="PANTHER" id="PTHR32382">
    <property type="entry name" value="FASCICLIN-LIKE ARABINOGALACTAN PROTEIN"/>
    <property type="match status" value="1"/>
</dbReference>
<feature type="chain" id="PRO_5016262038" evidence="9">
    <location>
        <begin position="33"/>
        <end position="414"/>
    </location>
</feature>
<evidence type="ECO:0000313" key="11">
    <source>
        <dbReference type="EMBL" id="BBA94951.1"/>
    </source>
</evidence>
<reference evidence="11" key="1">
    <citation type="journal article" date="2017" name="Plant Cell Physiol.">
        <title>Arabinogalactan Proteins Accumulate in the Cell Walls of Searching Hyphae of the Stem Parasitic Plants, Cuscuta campestris and Cuscuta japonica.</title>
        <authorList>
            <person name="Hozumi A."/>
            <person name="Bera S."/>
            <person name="Fujiwara D."/>
            <person name="Obayashi T."/>
            <person name="Yokoyama R."/>
            <person name="Nishitani K."/>
            <person name="Aoki K."/>
        </authorList>
    </citation>
    <scope>NUCLEOTIDE SEQUENCE</scope>
</reference>
<organism evidence="11">
    <name type="scientific">Cuscuta campestris</name>
    <dbReference type="NCBI Taxonomy" id="132261"/>
    <lineage>
        <taxon>Eukaryota</taxon>
        <taxon>Viridiplantae</taxon>
        <taxon>Streptophyta</taxon>
        <taxon>Embryophyta</taxon>
        <taxon>Tracheophyta</taxon>
        <taxon>Spermatophyta</taxon>
        <taxon>Magnoliopsida</taxon>
        <taxon>eudicotyledons</taxon>
        <taxon>Gunneridae</taxon>
        <taxon>Pentapetalae</taxon>
        <taxon>asterids</taxon>
        <taxon>lamiids</taxon>
        <taxon>Solanales</taxon>
        <taxon>Convolvulaceae</taxon>
        <taxon>Cuscuteae</taxon>
        <taxon>Cuscuta</taxon>
        <taxon>Cuscuta subgen. Grammica</taxon>
        <taxon>Cuscuta sect. Cleistogrammica</taxon>
    </lineage>
</organism>
<evidence type="ECO:0000256" key="9">
    <source>
        <dbReference type="SAM" id="SignalP"/>
    </source>
</evidence>
<feature type="region of interest" description="Disordered" evidence="8">
    <location>
        <begin position="126"/>
        <end position="150"/>
    </location>
</feature>
<keyword evidence="4" id="KW-0325">Glycoprotein</keyword>
<evidence type="ECO:0000256" key="5">
    <source>
        <dbReference type="ARBA" id="ARBA00022729"/>
    </source>
</evidence>
<feature type="domain" description="FAS1" evidence="10">
    <location>
        <begin position="190"/>
        <end position="335"/>
    </location>
</feature>
<keyword evidence="3" id="KW-1003">Cell membrane</keyword>
<dbReference type="EMBL" id="LC269169">
    <property type="protein sequence ID" value="BBA94951.1"/>
    <property type="molecule type" value="mRNA"/>
</dbReference>
<dbReference type="GO" id="GO:0048354">
    <property type="term" value="P:mucilage biosynthetic process involved in seed coat development"/>
    <property type="evidence" value="ECO:0007669"/>
    <property type="project" value="TreeGrafter"/>
</dbReference>
<sequence length="414" mass="44002">MAPATLSFSHFAPLTALYFLLLFFSCPLPILAVNVTDLISHHSSLTGFADSLAATSVAADLLSRSSITVLAVPNAFLRHAAANISDAVLRYHVLLQYISWDDLPAIPAEGKLVTTLFQTTGRAPGKLRVRQPSPGIRPQNSPPSTYRAPTPPIVSEIADVPYNISIFSVNSLLVPYGIDLMASDTRPSPGVSITKALIDGHDFNVAASMLAASGVEQEFEDKEGGAGLTLFMPTDEAFSDLPNSLGFQSLPADKKAAILRFHVLHSYYPLGTLEKVVNPTEPTLETEQNWAGSFTLNISKINGSLTIGTGNVQASVTQTVYDQNPVAIFGISHVLLPVEFFGRNRIEVNRSGGGSVDGTPEITLSPGTDGASGLSSAPPPGFHQDGASSAAKGIVRTFLIVWCVGFYLLVCCNY</sequence>
<gene>
    <name evidence="11" type="primary">FLA10</name>
</gene>
<protein>
    <submittedName>
        <fullName evidence="11">Fasciclin-like arabinogalactan protein 10</fullName>
    </submittedName>
</protein>
<evidence type="ECO:0000256" key="8">
    <source>
        <dbReference type="SAM" id="MobiDB-lite"/>
    </source>
</evidence>
<dbReference type="SMART" id="SM00554">
    <property type="entry name" value="FAS1"/>
    <property type="match status" value="1"/>
</dbReference>
<dbReference type="InterPro" id="IPR033254">
    <property type="entry name" value="Plant_FLA"/>
</dbReference>
<evidence type="ECO:0000259" key="10">
    <source>
        <dbReference type="PROSITE" id="PS50213"/>
    </source>
</evidence>
<feature type="signal peptide" evidence="9">
    <location>
        <begin position="1"/>
        <end position="32"/>
    </location>
</feature>
<evidence type="ECO:0000256" key="1">
    <source>
        <dbReference type="ARBA" id="ARBA00004609"/>
    </source>
</evidence>
<dbReference type="PROSITE" id="PS50213">
    <property type="entry name" value="FAS1"/>
    <property type="match status" value="1"/>
</dbReference>
<dbReference type="GO" id="GO:0005886">
    <property type="term" value="C:plasma membrane"/>
    <property type="evidence" value="ECO:0007669"/>
    <property type="project" value="UniProtKB-SubCell"/>
</dbReference>
<evidence type="ECO:0000256" key="7">
    <source>
        <dbReference type="ARBA" id="ARBA00023288"/>
    </source>
</evidence>
<dbReference type="InterPro" id="IPR000782">
    <property type="entry name" value="FAS1_domain"/>
</dbReference>
<dbReference type="PANTHER" id="PTHR32382:SF0">
    <property type="entry name" value="FASCICLIN-LIKE ARABINOGALACTAN PROTEIN 4"/>
    <property type="match status" value="1"/>
</dbReference>
<accession>A0A2Z5U8I4</accession>
<evidence type="ECO:0000256" key="3">
    <source>
        <dbReference type="ARBA" id="ARBA00022475"/>
    </source>
</evidence>
<dbReference type="Pfam" id="PF02469">
    <property type="entry name" value="Fasciclin"/>
    <property type="match status" value="1"/>
</dbReference>
<dbReference type="AlphaFoldDB" id="A0A2Z5U8I4"/>
<feature type="region of interest" description="Disordered" evidence="8">
    <location>
        <begin position="352"/>
        <end position="379"/>
    </location>
</feature>
<dbReference type="GO" id="GO:0009738">
    <property type="term" value="P:abscisic acid-activated signaling pathway"/>
    <property type="evidence" value="ECO:0007669"/>
    <property type="project" value="TreeGrafter"/>
</dbReference>
<dbReference type="GO" id="GO:0009825">
    <property type="term" value="P:multidimensional cell growth"/>
    <property type="evidence" value="ECO:0007669"/>
    <property type="project" value="TreeGrafter"/>
</dbReference>
<keyword evidence="7" id="KW-0449">Lipoprotein</keyword>
<evidence type="ECO:0000256" key="6">
    <source>
        <dbReference type="ARBA" id="ARBA00023136"/>
    </source>
</evidence>
<keyword evidence="4" id="KW-0336">GPI-anchor</keyword>
<keyword evidence="5 9" id="KW-0732">Signal</keyword>
<comment type="subcellular location">
    <subcellularLocation>
        <location evidence="1">Cell membrane</location>
        <topology evidence="1">Lipid-anchor</topology>
        <topology evidence="1">GPI-anchor</topology>
    </subcellularLocation>
</comment>